<dbReference type="InterPro" id="IPR036787">
    <property type="entry name" value="T_IF-3_N_sf"/>
</dbReference>
<dbReference type="Gene3D" id="3.10.20.80">
    <property type="entry name" value="Translation initiation factor 3 (IF-3), N-terminal domain"/>
    <property type="match status" value="1"/>
</dbReference>
<dbReference type="InterPro" id="IPR019815">
    <property type="entry name" value="Translation_initiation_fac_3_C"/>
</dbReference>
<sequence length="301" mass="33968">MLFRNVMSSQQILNALFPRMSSACLRWALSRASRGVCGGTLNSWRIASGAGLLSFNGRCVSASLSWGWCPLSTTVDETEEGQVPKKKQDPRARATIGSIGRKIHQRHLQVINENGENMGTMHRADVLRLMDENGLKLVPLNENKDPPVYRLMTGKQIHEEQLKLREKQKAKTGPVQVKELTVSSDIGNHDLLTKLRQVQSWLDKKHHVRITLRTGRVEHTQPLDTTLEQMVQQIEGLVGFVSKPKVIRDGRAAMCILRPPSVKELREMNKAFMGAGVRALLFMERADVALQVERRTPPWDR</sequence>
<name>A0A8C7KPY3_ONCKI</name>
<feature type="domain" description="Translation initiation factor 3 N-terminal" evidence="5">
    <location>
        <begin position="99"/>
        <end position="167"/>
    </location>
</feature>
<dbReference type="GO" id="GO:0043022">
    <property type="term" value="F:ribosome binding"/>
    <property type="evidence" value="ECO:0007669"/>
    <property type="project" value="TreeGrafter"/>
</dbReference>
<dbReference type="GO" id="GO:0070124">
    <property type="term" value="P:mitochondrial translational initiation"/>
    <property type="evidence" value="ECO:0007669"/>
    <property type="project" value="TreeGrafter"/>
</dbReference>
<gene>
    <name evidence="6" type="primary">LOC109873207</name>
</gene>
<protein>
    <submittedName>
        <fullName evidence="6">Mitochondrial translational initiation factor 3</fullName>
    </submittedName>
</protein>
<evidence type="ECO:0000313" key="7">
    <source>
        <dbReference type="Proteomes" id="UP000694557"/>
    </source>
</evidence>
<keyword evidence="2" id="KW-0396">Initiation factor</keyword>
<reference evidence="6" key="1">
    <citation type="submission" date="2025-08" db="UniProtKB">
        <authorList>
            <consortium name="Ensembl"/>
        </authorList>
    </citation>
    <scope>IDENTIFICATION</scope>
</reference>
<dbReference type="Pfam" id="PF00707">
    <property type="entry name" value="IF3_C"/>
    <property type="match status" value="1"/>
</dbReference>
<keyword evidence="3" id="KW-0648">Protein biosynthesis</keyword>
<proteinExistence type="inferred from homology"/>
<dbReference type="FunFam" id="3.10.20.80:FF:000002">
    <property type="entry name" value="Mitochondrial translational initiation factor 3"/>
    <property type="match status" value="1"/>
</dbReference>
<dbReference type="Proteomes" id="UP000694557">
    <property type="component" value="Unassembled WGS sequence"/>
</dbReference>
<dbReference type="InterPro" id="IPR036788">
    <property type="entry name" value="T_IF-3_C_sf"/>
</dbReference>
<dbReference type="NCBIfam" id="TIGR00168">
    <property type="entry name" value="infC"/>
    <property type="match status" value="1"/>
</dbReference>
<feature type="domain" description="Translation initiation factor 3 C-terminal" evidence="4">
    <location>
        <begin position="175"/>
        <end position="259"/>
    </location>
</feature>
<keyword evidence="7" id="KW-1185">Reference proteome</keyword>
<dbReference type="AlphaFoldDB" id="A0A8C7KPY3"/>
<dbReference type="PANTHER" id="PTHR10938">
    <property type="entry name" value="TRANSLATION INITIATION FACTOR IF-3"/>
    <property type="match status" value="1"/>
</dbReference>
<dbReference type="Gene3D" id="3.30.110.10">
    <property type="entry name" value="Translation initiation factor 3 (IF-3), C-terminal domain"/>
    <property type="match status" value="1"/>
</dbReference>
<dbReference type="SUPFAM" id="SSF55200">
    <property type="entry name" value="Translation initiation factor IF3, C-terminal domain"/>
    <property type="match status" value="1"/>
</dbReference>
<reference evidence="6" key="2">
    <citation type="submission" date="2025-09" db="UniProtKB">
        <authorList>
            <consortium name="Ensembl"/>
        </authorList>
    </citation>
    <scope>IDENTIFICATION</scope>
</reference>
<dbReference type="SUPFAM" id="SSF54364">
    <property type="entry name" value="Translation initiation factor IF3, N-terminal domain"/>
    <property type="match status" value="1"/>
</dbReference>
<dbReference type="Pfam" id="PF05198">
    <property type="entry name" value="IF3_N"/>
    <property type="match status" value="1"/>
</dbReference>
<evidence type="ECO:0000256" key="1">
    <source>
        <dbReference type="ARBA" id="ARBA00005439"/>
    </source>
</evidence>
<evidence type="ECO:0000259" key="4">
    <source>
        <dbReference type="Pfam" id="PF00707"/>
    </source>
</evidence>
<dbReference type="GO" id="GO:0005739">
    <property type="term" value="C:mitochondrion"/>
    <property type="evidence" value="ECO:0007669"/>
    <property type="project" value="TreeGrafter"/>
</dbReference>
<organism evidence="6 7">
    <name type="scientific">Oncorhynchus kisutch</name>
    <name type="common">Coho salmon</name>
    <name type="synonym">Salmo kisutch</name>
    <dbReference type="NCBI Taxonomy" id="8019"/>
    <lineage>
        <taxon>Eukaryota</taxon>
        <taxon>Metazoa</taxon>
        <taxon>Chordata</taxon>
        <taxon>Craniata</taxon>
        <taxon>Vertebrata</taxon>
        <taxon>Euteleostomi</taxon>
        <taxon>Actinopterygii</taxon>
        <taxon>Neopterygii</taxon>
        <taxon>Teleostei</taxon>
        <taxon>Protacanthopterygii</taxon>
        <taxon>Salmoniformes</taxon>
        <taxon>Salmonidae</taxon>
        <taxon>Salmoninae</taxon>
        <taxon>Oncorhynchus</taxon>
    </lineage>
</organism>
<dbReference type="GO" id="GO:0003743">
    <property type="term" value="F:translation initiation factor activity"/>
    <property type="evidence" value="ECO:0007669"/>
    <property type="project" value="UniProtKB-KW"/>
</dbReference>
<dbReference type="GeneTree" id="ENSGT00390000014424"/>
<evidence type="ECO:0000313" key="6">
    <source>
        <dbReference type="Ensembl" id="ENSOKIP00005103090.1"/>
    </source>
</evidence>
<dbReference type="GO" id="GO:0032790">
    <property type="term" value="P:ribosome disassembly"/>
    <property type="evidence" value="ECO:0007669"/>
    <property type="project" value="TreeGrafter"/>
</dbReference>
<comment type="similarity">
    <text evidence="1">Belongs to the IF-3 family.</text>
</comment>
<accession>A0A8C7KPY3</accession>
<dbReference type="InterPro" id="IPR019814">
    <property type="entry name" value="Translation_initiation_fac_3_N"/>
</dbReference>
<evidence type="ECO:0000256" key="2">
    <source>
        <dbReference type="ARBA" id="ARBA00022540"/>
    </source>
</evidence>
<dbReference type="InterPro" id="IPR001288">
    <property type="entry name" value="Translation_initiation_fac_3"/>
</dbReference>
<dbReference type="PANTHER" id="PTHR10938:SF0">
    <property type="entry name" value="TRANSLATION INITIATION FACTOR IF-3, MITOCHONDRIAL"/>
    <property type="match status" value="1"/>
</dbReference>
<dbReference type="Ensembl" id="ENSOKIT00005110510.1">
    <property type="protein sequence ID" value="ENSOKIP00005103090.1"/>
    <property type="gene ID" value="ENSOKIG00005045400.1"/>
</dbReference>
<evidence type="ECO:0000256" key="3">
    <source>
        <dbReference type="ARBA" id="ARBA00022917"/>
    </source>
</evidence>
<evidence type="ECO:0000259" key="5">
    <source>
        <dbReference type="Pfam" id="PF05198"/>
    </source>
</evidence>